<name>A0A917KKG8_9ACTN</name>
<protein>
    <submittedName>
        <fullName evidence="2">Uncharacterized protein</fullName>
    </submittedName>
</protein>
<evidence type="ECO:0000256" key="1">
    <source>
        <dbReference type="SAM" id="MobiDB-lite"/>
    </source>
</evidence>
<dbReference type="AlphaFoldDB" id="A0A917KKG8"/>
<feature type="compositionally biased region" description="Basic and acidic residues" evidence="1">
    <location>
        <begin position="12"/>
        <end position="28"/>
    </location>
</feature>
<evidence type="ECO:0000313" key="3">
    <source>
        <dbReference type="Proteomes" id="UP000657574"/>
    </source>
</evidence>
<gene>
    <name evidence="2" type="ORF">GCM10010121_024720</name>
</gene>
<keyword evidence="3" id="KW-1185">Reference proteome</keyword>
<reference evidence="2" key="1">
    <citation type="journal article" date="2014" name="Int. J. Syst. Evol. Microbiol.">
        <title>Complete genome sequence of Corynebacterium casei LMG S-19264T (=DSM 44701T), isolated from a smear-ripened cheese.</title>
        <authorList>
            <consortium name="US DOE Joint Genome Institute (JGI-PGF)"/>
            <person name="Walter F."/>
            <person name="Albersmeier A."/>
            <person name="Kalinowski J."/>
            <person name="Ruckert C."/>
        </authorList>
    </citation>
    <scope>NUCLEOTIDE SEQUENCE</scope>
    <source>
        <strain evidence="2">JCM 3086</strain>
    </source>
</reference>
<dbReference type="EMBL" id="BMQA01000006">
    <property type="protein sequence ID" value="GGJ13345.1"/>
    <property type="molecule type" value="Genomic_DNA"/>
</dbReference>
<sequence length="61" mass="7161">MHDAPQPSRAAPDARARISMRDPKDKKNNPGKKVRHTTLRHRRRANIPVFHQSWLRVVTEK</sequence>
<evidence type="ECO:0000313" key="2">
    <source>
        <dbReference type="EMBL" id="GGJ13345.1"/>
    </source>
</evidence>
<feature type="region of interest" description="Disordered" evidence="1">
    <location>
        <begin position="1"/>
        <end position="45"/>
    </location>
</feature>
<accession>A0A917KKG8</accession>
<feature type="compositionally biased region" description="Basic residues" evidence="1">
    <location>
        <begin position="29"/>
        <end position="45"/>
    </location>
</feature>
<organism evidence="2 3">
    <name type="scientific">Streptomyces brasiliensis</name>
    <dbReference type="NCBI Taxonomy" id="1954"/>
    <lineage>
        <taxon>Bacteria</taxon>
        <taxon>Bacillati</taxon>
        <taxon>Actinomycetota</taxon>
        <taxon>Actinomycetes</taxon>
        <taxon>Kitasatosporales</taxon>
        <taxon>Streptomycetaceae</taxon>
        <taxon>Streptomyces</taxon>
    </lineage>
</organism>
<dbReference type="Proteomes" id="UP000657574">
    <property type="component" value="Unassembled WGS sequence"/>
</dbReference>
<proteinExistence type="predicted"/>
<comment type="caution">
    <text evidence="2">The sequence shown here is derived from an EMBL/GenBank/DDBJ whole genome shotgun (WGS) entry which is preliminary data.</text>
</comment>
<reference evidence="2" key="2">
    <citation type="submission" date="2020-09" db="EMBL/GenBank/DDBJ databases">
        <authorList>
            <person name="Sun Q."/>
            <person name="Ohkuma M."/>
        </authorList>
    </citation>
    <scope>NUCLEOTIDE SEQUENCE</scope>
    <source>
        <strain evidence="2">JCM 3086</strain>
    </source>
</reference>